<reference evidence="2 3" key="1">
    <citation type="submission" date="2014-04" db="EMBL/GenBank/DDBJ databases">
        <authorList>
            <consortium name="DOE Joint Genome Institute"/>
            <person name="Kuo A."/>
            <person name="Kohler A."/>
            <person name="Costa M.D."/>
            <person name="Nagy L.G."/>
            <person name="Floudas D."/>
            <person name="Copeland A."/>
            <person name="Barry K.W."/>
            <person name="Cichocki N."/>
            <person name="Veneault-Fourrey C."/>
            <person name="LaButti K."/>
            <person name="Lindquist E.A."/>
            <person name="Lipzen A."/>
            <person name="Lundell T."/>
            <person name="Morin E."/>
            <person name="Murat C."/>
            <person name="Sun H."/>
            <person name="Tunlid A."/>
            <person name="Henrissat B."/>
            <person name="Grigoriev I.V."/>
            <person name="Hibbett D.S."/>
            <person name="Martin F."/>
            <person name="Nordberg H.P."/>
            <person name="Cantor M.N."/>
            <person name="Hua S.X."/>
        </authorList>
    </citation>
    <scope>NUCLEOTIDE SEQUENCE [LARGE SCALE GENOMIC DNA]</scope>
    <source>
        <strain evidence="2 3">441</strain>
    </source>
</reference>
<organism evidence="2 3">
    <name type="scientific">Pisolithus microcarpus 441</name>
    <dbReference type="NCBI Taxonomy" id="765257"/>
    <lineage>
        <taxon>Eukaryota</taxon>
        <taxon>Fungi</taxon>
        <taxon>Dikarya</taxon>
        <taxon>Basidiomycota</taxon>
        <taxon>Agaricomycotina</taxon>
        <taxon>Agaricomycetes</taxon>
        <taxon>Agaricomycetidae</taxon>
        <taxon>Boletales</taxon>
        <taxon>Sclerodermatineae</taxon>
        <taxon>Pisolithaceae</taxon>
        <taxon>Pisolithus</taxon>
    </lineage>
</organism>
<evidence type="ECO:0000259" key="1">
    <source>
        <dbReference type="Pfam" id="PF20149"/>
    </source>
</evidence>
<dbReference type="OrthoDB" id="3148220at2759"/>
<feature type="domain" description="DUF6532" evidence="1">
    <location>
        <begin position="13"/>
        <end position="205"/>
    </location>
</feature>
<keyword evidence="3" id="KW-1185">Reference proteome</keyword>
<dbReference type="AlphaFoldDB" id="A0A0C9YML5"/>
<dbReference type="HOGENOM" id="CLU_038181_0_1_1"/>
<dbReference type="Pfam" id="PF20149">
    <property type="entry name" value="DUF6532"/>
    <property type="match status" value="1"/>
</dbReference>
<feature type="non-terminal residue" evidence="2">
    <location>
        <position position="224"/>
    </location>
</feature>
<sequence>YDNITQEFMATVIREYCIQLCVWAPMPDHAQETLLLNASWARGCQVTTVNLACTPQLVKLVTIWGSQICGQLKMKLWPLVEAVYGFYSSQSKSAIKKNCTLAEELKEGMNFAFKVRLYCHIQCSFLKVLLIQKIVNMMWFTNKHDNGIAFPEHFKPFPHPALALVLTAIECCIDEWATSTQMDITFTIQEYRNVFESHLNCLREFEDATKEFRVLPGICKKMYE</sequence>
<evidence type="ECO:0000313" key="2">
    <source>
        <dbReference type="EMBL" id="KIK15164.1"/>
    </source>
</evidence>
<reference evidence="3" key="2">
    <citation type="submission" date="2015-01" db="EMBL/GenBank/DDBJ databases">
        <title>Evolutionary Origins and Diversification of the Mycorrhizal Mutualists.</title>
        <authorList>
            <consortium name="DOE Joint Genome Institute"/>
            <consortium name="Mycorrhizal Genomics Consortium"/>
            <person name="Kohler A."/>
            <person name="Kuo A."/>
            <person name="Nagy L.G."/>
            <person name="Floudas D."/>
            <person name="Copeland A."/>
            <person name="Barry K.W."/>
            <person name="Cichocki N."/>
            <person name="Veneault-Fourrey C."/>
            <person name="LaButti K."/>
            <person name="Lindquist E.A."/>
            <person name="Lipzen A."/>
            <person name="Lundell T."/>
            <person name="Morin E."/>
            <person name="Murat C."/>
            <person name="Riley R."/>
            <person name="Ohm R."/>
            <person name="Sun H."/>
            <person name="Tunlid A."/>
            <person name="Henrissat B."/>
            <person name="Grigoriev I.V."/>
            <person name="Hibbett D.S."/>
            <person name="Martin F."/>
        </authorList>
    </citation>
    <scope>NUCLEOTIDE SEQUENCE [LARGE SCALE GENOMIC DNA]</scope>
    <source>
        <strain evidence="3">441</strain>
    </source>
</reference>
<protein>
    <recommendedName>
        <fullName evidence="1">DUF6532 domain-containing protein</fullName>
    </recommendedName>
</protein>
<proteinExistence type="predicted"/>
<accession>A0A0C9YML5</accession>
<dbReference type="Proteomes" id="UP000054018">
    <property type="component" value="Unassembled WGS sequence"/>
</dbReference>
<name>A0A0C9YML5_9AGAM</name>
<gene>
    <name evidence="2" type="ORF">PISMIDRAFT_40394</name>
</gene>
<dbReference type="STRING" id="765257.A0A0C9YML5"/>
<feature type="non-terminal residue" evidence="2">
    <location>
        <position position="1"/>
    </location>
</feature>
<dbReference type="EMBL" id="KN833903">
    <property type="protein sequence ID" value="KIK15164.1"/>
    <property type="molecule type" value="Genomic_DNA"/>
</dbReference>
<dbReference type="InterPro" id="IPR045341">
    <property type="entry name" value="DUF6532"/>
</dbReference>
<evidence type="ECO:0000313" key="3">
    <source>
        <dbReference type="Proteomes" id="UP000054018"/>
    </source>
</evidence>